<evidence type="ECO:0000313" key="3">
    <source>
        <dbReference type="Proteomes" id="UP000515489"/>
    </source>
</evidence>
<dbReference type="Proteomes" id="UP000515489">
    <property type="component" value="Chromosome"/>
</dbReference>
<keyword evidence="3" id="KW-1185">Reference proteome</keyword>
<feature type="signal peptide" evidence="1">
    <location>
        <begin position="1"/>
        <end position="20"/>
    </location>
</feature>
<dbReference type="RefSeq" id="WP_185888413.1">
    <property type="nucleotide sequence ID" value="NZ_CP060202.1"/>
</dbReference>
<proteinExistence type="predicted"/>
<keyword evidence="1" id="KW-0732">Signal</keyword>
<dbReference type="KEGG" id="hsk:H4317_01360"/>
<reference evidence="2 3" key="1">
    <citation type="submission" date="2020-08" db="EMBL/GenBank/DDBJ databases">
        <title>Hymenobacter sp. S2-20-2 genome sequencing.</title>
        <authorList>
            <person name="Jin L."/>
        </authorList>
    </citation>
    <scope>NUCLEOTIDE SEQUENCE [LARGE SCALE GENOMIC DNA]</scope>
    <source>
        <strain evidence="2 3">S2-20-2</strain>
    </source>
</reference>
<dbReference type="AlphaFoldDB" id="A0A7G7W811"/>
<gene>
    <name evidence="2" type="ORF">H4317_01360</name>
</gene>
<evidence type="ECO:0000313" key="2">
    <source>
        <dbReference type="EMBL" id="QNH62504.1"/>
    </source>
</evidence>
<feature type="chain" id="PRO_5029013528" evidence="1">
    <location>
        <begin position="21"/>
        <end position="254"/>
    </location>
</feature>
<sequence>MKPIIPVLFALTFAATSAMAQAGMSSYDMADITRGRPTSTRNLNMSTADKEAAIAGTPALGYYNQGWNAGTVQPLDGENGSVSGLRYNLKLQWLEAQDATVPGGIRVYPSGTLKSFTLVPAAGQAPHLFREYKYSSTRTGSGRGYMEELNRTGDVRLLVRHTFEERAAEINPALNTVVRPAQQLHVTSLFYTQSAKPDFAAELTLDRRGIMRVFKARAGEMDAYAKTNNLDYAKLNDVLKMVDYYNTLPAAPAK</sequence>
<dbReference type="EMBL" id="CP060202">
    <property type="protein sequence ID" value="QNH62504.1"/>
    <property type="molecule type" value="Genomic_DNA"/>
</dbReference>
<name>A0A7G7W811_9BACT</name>
<protein>
    <submittedName>
        <fullName evidence="2">Uncharacterized protein</fullName>
    </submittedName>
</protein>
<accession>A0A7G7W811</accession>
<evidence type="ECO:0000256" key="1">
    <source>
        <dbReference type="SAM" id="SignalP"/>
    </source>
</evidence>
<organism evidence="2 3">
    <name type="scientific">Hymenobacter sediminicola</name>
    <dbReference type="NCBI Taxonomy" id="2761579"/>
    <lineage>
        <taxon>Bacteria</taxon>
        <taxon>Pseudomonadati</taxon>
        <taxon>Bacteroidota</taxon>
        <taxon>Cytophagia</taxon>
        <taxon>Cytophagales</taxon>
        <taxon>Hymenobacteraceae</taxon>
        <taxon>Hymenobacter</taxon>
    </lineage>
</organism>